<evidence type="ECO:0000313" key="1">
    <source>
        <dbReference type="EMBL" id="MBP1862238.1"/>
    </source>
</evidence>
<protein>
    <recommendedName>
        <fullName evidence="3">RiboL-PSP-HEPN domain-containing protein</fullName>
    </recommendedName>
</protein>
<evidence type="ECO:0008006" key="3">
    <source>
        <dbReference type="Google" id="ProtNLM"/>
    </source>
</evidence>
<gene>
    <name evidence="1" type="ORF">J2Z75_005769</name>
</gene>
<dbReference type="EMBL" id="JAGGJV010000015">
    <property type="protein sequence ID" value="MBP1862238.1"/>
    <property type="molecule type" value="Genomic_DNA"/>
</dbReference>
<dbReference type="RefSeq" id="WP_209857275.1">
    <property type="nucleotide sequence ID" value="NZ_JAGGJV010000015.1"/>
</dbReference>
<organism evidence="1 2">
    <name type="scientific">Rhizobium herbae</name>
    <dbReference type="NCBI Taxonomy" id="508661"/>
    <lineage>
        <taxon>Bacteria</taxon>
        <taxon>Pseudomonadati</taxon>
        <taxon>Pseudomonadota</taxon>
        <taxon>Alphaproteobacteria</taxon>
        <taxon>Hyphomicrobiales</taxon>
        <taxon>Rhizobiaceae</taxon>
        <taxon>Rhizobium/Agrobacterium group</taxon>
        <taxon>Rhizobium</taxon>
    </lineage>
</organism>
<dbReference type="Proteomes" id="UP000823786">
    <property type="component" value="Unassembled WGS sequence"/>
</dbReference>
<proteinExistence type="predicted"/>
<sequence>MASTTAIPVSGARMGVSQSFYFSIAERSYLDFLEKRKARDEAQKVLDGTVGEEIDEEERHEREYPYDLANGEASTAAVTTIVFCGMCLEAAIYDFAAWHLDDNYVKTYLDKLDLVAKWMVIPKLVAQQEIPAGFATHDHLRTLVVLRNSLVHYRSVPMPFDEADKLKKWTALNQKEEAIQDGCARAIKAVIFLSLDMDHIFSSHGVFNPLPSFREPSKYGTRTPRSHEVEKLVVECREILARSRSSA</sequence>
<comment type="caution">
    <text evidence="1">The sequence shown here is derived from an EMBL/GenBank/DDBJ whole genome shotgun (WGS) entry which is preliminary data.</text>
</comment>
<name>A0ABS4EWE1_9HYPH</name>
<accession>A0ABS4EWE1</accession>
<evidence type="ECO:0000313" key="2">
    <source>
        <dbReference type="Proteomes" id="UP000823786"/>
    </source>
</evidence>
<keyword evidence="2" id="KW-1185">Reference proteome</keyword>
<reference evidence="1 2" key="1">
    <citation type="submission" date="2021-03" db="EMBL/GenBank/DDBJ databases">
        <title>Genomic Encyclopedia of Type Strains, Phase IV (KMG-IV): sequencing the most valuable type-strain genomes for metagenomic binning, comparative biology and taxonomic classification.</title>
        <authorList>
            <person name="Goeker M."/>
        </authorList>
    </citation>
    <scope>NUCLEOTIDE SEQUENCE [LARGE SCALE GENOMIC DNA]</scope>
    <source>
        <strain evidence="1 2">DSM 26427</strain>
    </source>
</reference>